<proteinExistence type="predicted"/>
<feature type="transmembrane region" description="Helical" evidence="1">
    <location>
        <begin position="91"/>
        <end position="112"/>
    </location>
</feature>
<feature type="domain" description="Protein FecR C-terminal" evidence="3">
    <location>
        <begin position="326"/>
        <end position="389"/>
    </location>
</feature>
<comment type="caution">
    <text evidence="4">The sequence shown here is derived from an EMBL/GenBank/DDBJ whole genome shotgun (WGS) entry which is preliminary data.</text>
</comment>
<dbReference type="GO" id="GO:0016989">
    <property type="term" value="F:sigma factor antagonist activity"/>
    <property type="evidence" value="ECO:0007669"/>
    <property type="project" value="TreeGrafter"/>
</dbReference>
<evidence type="ECO:0000259" key="2">
    <source>
        <dbReference type="Pfam" id="PF04773"/>
    </source>
</evidence>
<evidence type="ECO:0000313" key="4">
    <source>
        <dbReference type="EMBL" id="GAO43013.1"/>
    </source>
</evidence>
<protein>
    <submittedName>
        <fullName evidence="4">Putative anti-sigma factor</fullName>
    </submittedName>
</protein>
<keyword evidence="1" id="KW-0812">Transmembrane</keyword>
<sequence length="395" mass="43684">MNKENDFRHLLENYVSGVPQPEHQKLLELLEKEEYRKQLEEILKEEWENRAHEGDYPPQVLASIERNLLNRINAQAGEAKIVALTARKRKLWLRISVAASVAILLAIGAAFLTKKETPADSNPIARNAGSGDVPPGGEKAILTLANGQQIVLDTAANGALASQGGIKVIKIGGQLSYDEVAKTGEVLYNTITTPRGGEYQVELADGSKAWLNAASSLRFPAAFTGKSRVVELTGEGYFEVAHNPDMPFQVKVNNLYVTVLGTHFNINSYADEPQVRTTLLEGRLMVNNETGHVILNPGQQANASGAQLRIEYDVDVNKVMAWKNGYFSFDNAPVETVMRELSRWYDIDVIYEGDNNETFSGKIDRKLSLKDLLDGLGQAKVHYRIENGKKLVILP</sequence>
<dbReference type="STRING" id="1220578.FPE01S_02_01180"/>
<reference evidence="4 5" key="1">
    <citation type="submission" date="2015-04" db="EMBL/GenBank/DDBJ databases">
        <title>Whole genome shotgun sequence of Flavihumibacter petaseus NBRC 106054.</title>
        <authorList>
            <person name="Miyazawa S."/>
            <person name="Hosoyama A."/>
            <person name="Hashimoto M."/>
            <person name="Noguchi M."/>
            <person name="Tsuchikane K."/>
            <person name="Ohji S."/>
            <person name="Yamazoe A."/>
            <person name="Ichikawa N."/>
            <person name="Kimura A."/>
            <person name="Fujita N."/>
        </authorList>
    </citation>
    <scope>NUCLEOTIDE SEQUENCE [LARGE SCALE GENOMIC DNA]</scope>
    <source>
        <strain evidence="4 5">NBRC 106054</strain>
    </source>
</reference>
<dbReference type="Pfam" id="PF16344">
    <property type="entry name" value="FecR_C"/>
    <property type="match status" value="1"/>
</dbReference>
<gene>
    <name evidence="4" type="ORF">FPE01S_02_01180</name>
</gene>
<dbReference type="Gene3D" id="3.55.50.30">
    <property type="match status" value="1"/>
</dbReference>
<dbReference type="Pfam" id="PF04773">
    <property type="entry name" value="FecR"/>
    <property type="match status" value="1"/>
</dbReference>
<dbReference type="PANTHER" id="PTHR30273:SF2">
    <property type="entry name" value="PROTEIN FECR"/>
    <property type="match status" value="1"/>
</dbReference>
<evidence type="ECO:0000256" key="1">
    <source>
        <dbReference type="SAM" id="Phobius"/>
    </source>
</evidence>
<evidence type="ECO:0000259" key="3">
    <source>
        <dbReference type="Pfam" id="PF16344"/>
    </source>
</evidence>
<dbReference type="EMBL" id="BBWV01000002">
    <property type="protein sequence ID" value="GAO43013.1"/>
    <property type="molecule type" value="Genomic_DNA"/>
</dbReference>
<keyword evidence="1" id="KW-1133">Transmembrane helix</keyword>
<dbReference type="InterPro" id="IPR006860">
    <property type="entry name" value="FecR"/>
</dbReference>
<feature type="domain" description="FecR protein" evidence="2">
    <location>
        <begin position="190"/>
        <end position="283"/>
    </location>
</feature>
<organism evidence="4 5">
    <name type="scientific">Flavihumibacter petaseus NBRC 106054</name>
    <dbReference type="NCBI Taxonomy" id="1220578"/>
    <lineage>
        <taxon>Bacteria</taxon>
        <taxon>Pseudomonadati</taxon>
        <taxon>Bacteroidota</taxon>
        <taxon>Chitinophagia</taxon>
        <taxon>Chitinophagales</taxon>
        <taxon>Chitinophagaceae</taxon>
        <taxon>Flavihumibacter</taxon>
    </lineage>
</organism>
<dbReference type="Gene3D" id="2.60.120.1440">
    <property type="match status" value="1"/>
</dbReference>
<evidence type="ECO:0000313" key="5">
    <source>
        <dbReference type="Proteomes" id="UP000033121"/>
    </source>
</evidence>
<keyword evidence="1" id="KW-0472">Membrane</keyword>
<keyword evidence="5" id="KW-1185">Reference proteome</keyword>
<name>A0A0E9MZQ3_9BACT</name>
<dbReference type="PANTHER" id="PTHR30273">
    <property type="entry name" value="PERIPLASMIC SIGNAL SENSOR AND SIGMA FACTOR ACTIVATOR FECR-RELATED"/>
    <property type="match status" value="1"/>
</dbReference>
<accession>A0A0E9MZQ3</accession>
<dbReference type="InterPro" id="IPR012373">
    <property type="entry name" value="Ferrdict_sens_TM"/>
</dbReference>
<dbReference type="OrthoDB" id="625980at2"/>
<dbReference type="Proteomes" id="UP000033121">
    <property type="component" value="Unassembled WGS sequence"/>
</dbReference>
<dbReference type="InterPro" id="IPR032508">
    <property type="entry name" value="FecR_C"/>
</dbReference>
<dbReference type="RefSeq" id="WP_052955698.1">
    <property type="nucleotide sequence ID" value="NZ_BBWV01000002.1"/>
</dbReference>
<dbReference type="AlphaFoldDB" id="A0A0E9MZQ3"/>